<organism evidence="1 2">
    <name type="scientific">Streptomyces polygonati</name>
    <dbReference type="NCBI Taxonomy" id="1617087"/>
    <lineage>
        <taxon>Bacteria</taxon>
        <taxon>Bacillati</taxon>
        <taxon>Actinomycetota</taxon>
        <taxon>Actinomycetes</taxon>
        <taxon>Kitasatosporales</taxon>
        <taxon>Streptomycetaceae</taxon>
        <taxon>Streptomyces</taxon>
    </lineage>
</organism>
<name>A0ABV8HXP9_9ACTN</name>
<dbReference type="InterPro" id="IPR036291">
    <property type="entry name" value="NAD(P)-bd_dom_sf"/>
</dbReference>
<gene>
    <name evidence="1" type="ORF">ACFO3J_30285</name>
</gene>
<keyword evidence="2" id="KW-1185">Reference proteome</keyword>
<accession>A0ABV8HXP9</accession>
<protein>
    <recommendedName>
        <fullName evidence="3">NAD-dependent epimerase/dehydratase domain-containing protein</fullName>
    </recommendedName>
</protein>
<evidence type="ECO:0000313" key="2">
    <source>
        <dbReference type="Proteomes" id="UP001595765"/>
    </source>
</evidence>
<evidence type="ECO:0008006" key="3">
    <source>
        <dbReference type="Google" id="ProtNLM"/>
    </source>
</evidence>
<reference evidence="2" key="1">
    <citation type="journal article" date="2019" name="Int. J. Syst. Evol. Microbiol.">
        <title>The Global Catalogue of Microorganisms (GCM) 10K type strain sequencing project: providing services to taxonomists for standard genome sequencing and annotation.</title>
        <authorList>
            <consortium name="The Broad Institute Genomics Platform"/>
            <consortium name="The Broad Institute Genome Sequencing Center for Infectious Disease"/>
            <person name="Wu L."/>
            <person name="Ma J."/>
        </authorList>
    </citation>
    <scope>NUCLEOTIDE SEQUENCE [LARGE SCALE GENOMIC DNA]</scope>
    <source>
        <strain evidence="2">CGMCC 4.7237</strain>
    </source>
</reference>
<sequence length="81" mass="8863">MKLLVLGGTWFLGKAVAEGAIARGWTVSAFNRGRSGVAVHGVREIHWAWLRAGGVPGEHPRWLEHGIAPERESEIPARLTE</sequence>
<dbReference type="SUPFAM" id="SSF51735">
    <property type="entry name" value="NAD(P)-binding Rossmann-fold domains"/>
    <property type="match status" value="1"/>
</dbReference>
<proteinExistence type="predicted"/>
<dbReference type="Proteomes" id="UP001595765">
    <property type="component" value="Unassembled WGS sequence"/>
</dbReference>
<dbReference type="EMBL" id="JBHSBB010000029">
    <property type="protein sequence ID" value="MFC4035728.1"/>
    <property type="molecule type" value="Genomic_DNA"/>
</dbReference>
<dbReference type="Gene3D" id="3.40.50.720">
    <property type="entry name" value="NAD(P)-binding Rossmann-like Domain"/>
    <property type="match status" value="1"/>
</dbReference>
<evidence type="ECO:0000313" key="1">
    <source>
        <dbReference type="EMBL" id="MFC4035728.1"/>
    </source>
</evidence>
<comment type="caution">
    <text evidence="1">The sequence shown here is derived from an EMBL/GenBank/DDBJ whole genome shotgun (WGS) entry which is preliminary data.</text>
</comment>
<dbReference type="RefSeq" id="WP_386436172.1">
    <property type="nucleotide sequence ID" value="NZ_JBHSBB010000029.1"/>
</dbReference>